<name>A0AAV7KG25_9METZ</name>
<evidence type="ECO:0000256" key="1">
    <source>
        <dbReference type="ARBA" id="ARBA00040125"/>
    </source>
</evidence>
<proteinExistence type="predicted"/>
<evidence type="ECO:0000256" key="2">
    <source>
        <dbReference type="ARBA" id="ARBA00042701"/>
    </source>
</evidence>
<evidence type="ECO:0000313" key="5">
    <source>
        <dbReference type="EMBL" id="KAI6660093.1"/>
    </source>
</evidence>
<dbReference type="InterPro" id="IPR029058">
    <property type="entry name" value="AB_hydrolase_fold"/>
</dbReference>
<dbReference type="EMBL" id="JAKMXF010000044">
    <property type="protein sequence ID" value="KAI6660093.1"/>
    <property type="molecule type" value="Genomic_DNA"/>
</dbReference>
<accession>A0AAV7KG25</accession>
<dbReference type="InterPro" id="IPR000073">
    <property type="entry name" value="AB_hydrolase_1"/>
</dbReference>
<evidence type="ECO:0000313" key="6">
    <source>
        <dbReference type="Proteomes" id="UP001165289"/>
    </source>
</evidence>
<dbReference type="PANTHER" id="PTHR12277:SF81">
    <property type="entry name" value="PROTEIN ABHD13"/>
    <property type="match status" value="1"/>
</dbReference>
<evidence type="ECO:0000256" key="3">
    <source>
        <dbReference type="SAM" id="Phobius"/>
    </source>
</evidence>
<reference evidence="5 6" key="1">
    <citation type="journal article" date="2023" name="BMC Biol.">
        <title>The compact genome of the sponge Oopsacas minuta (Hexactinellida) is lacking key metazoan core genes.</title>
        <authorList>
            <person name="Santini S."/>
            <person name="Schenkelaars Q."/>
            <person name="Jourda C."/>
            <person name="Duchesne M."/>
            <person name="Belahbib H."/>
            <person name="Rocher C."/>
            <person name="Selva M."/>
            <person name="Riesgo A."/>
            <person name="Vervoort M."/>
            <person name="Leys S.P."/>
            <person name="Kodjabachian L."/>
            <person name="Le Bivic A."/>
            <person name="Borchiellini C."/>
            <person name="Claverie J.M."/>
            <person name="Renard E."/>
        </authorList>
    </citation>
    <scope>NUCLEOTIDE SEQUENCE [LARGE SCALE GENOMIC DNA]</scope>
    <source>
        <strain evidence="5">SPO-2</strain>
    </source>
</reference>
<dbReference type="Proteomes" id="UP001165289">
    <property type="component" value="Unassembled WGS sequence"/>
</dbReference>
<feature type="transmembrane region" description="Helical" evidence="3">
    <location>
        <begin position="50"/>
        <end position="70"/>
    </location>
</feature>
<dbReference type="Gene3D" id="3.40.50.1820">
    <property type="entry name" value="alpha/beta hydrolase"/>
    <property type="match status" value="1"/>
</dbReference>
<dbReference type="SUPFAM" id="SSF53474">
    <property type="entry name" value="alpha/beta-Hydrolases"/>
    <property type="match status" value="1"/>
</dbReference>
<sequence>MYLLRNLPGILHLSSLSISEFPQTHALIHYLSQGWRGCSLAVLTCVLLYWTQGGWFFFLLLIFVLVGVVYQIQDNLLYYPEEPETSRLFIMRPTTYNLPFEDLSIPTRDGLLINAYFMAQPAPLCSKMHTMVIFHGNAGNIGHRLANVHGLYNQVKCNVLLVEYRGYGKSQGYPYEHGFYLDSQAALDYLVERRDIDNQKIVLFGRSLGGAVAIDLACQPQYRSHIAGIIVENTFTSIMDISAKLFSPLYYIPRILFKNKYESLGKIERVHAPFLFLSGQSDTLIPPAMMNTLFHTCPSDHKIMKQFLRGTHNTTWQCPGYYQSISSFLMELSQIRREVGQT</sequence>
<keyword evidence="3" id="KW-1133">Transmembrane helix</keyword>
<keyword evidence="3" id="KW-0472">Membrane</keyword>
<comment type="caution">
    <text evidence="5">The sequence shown here is derived from an EMBL/GenBank/DDBJ whole genome shotgun (WGS) entry which is preliminary data.</text>
</comment>
<dbReference type="GO" id="GO:0016020">
    <property type="term" value="C:membrane"/>
    <property type="evidence" value="ECO:0007669"/>
    <property type="project" value="TreeGrafter"/>
</dbReference>
<feature type="domain" description="AB hydrolase-1" evidence="4">
    <location>
        <begin position="130"/>
        <end position="234"/>
    </location>
</feature>
<organism evidence="5 6">
    <name type="scientific">Oopsacas minuta</name>
    <dbReference type="NCBI Taxonomy" id="111878"/>
    <lineage>
        <taxon>Eukaryota</taxon>
        <taxon>Metazoa</taxon>
        <taxon>Porifera</taxon>
        <taxon>Hexactinellida</taxon>
        <taxon>Hexasterophora</taxon>
        <taxon>Lyssacinosida</taxon>
        <taxon>Leucopsacidae</taxon>
        <taxon>Oopsacas</taxon>
    </lineage>
</organism>
<protein>
    <recommendedName>
        <fullName evidence="1">Protein ABHD13</fullName>
    </recommendedName>
    <alternativeName>
        <fullName evidence="2">Alpha/beta hydrolase domain-containing protein 13</fullName>
    </alternativeName>
</protein>
<keyword evidence="3" id="KW-0812">Transmembrane</keyword>
<keyword evidence="6" id="KW-1185">Reference proteome</keyword>
<evidence type="ECO:0000259" key="4">
    <source>
        <dbReference type="Pfam" id="PF00561"/>
    </source>
</evidence>
<dbReference type="PANTHER" id="PTHR12277">
    <property type="entry name" value="ALPHA/BETA HYDROLASE DOMAIN-CONTAINING PROTEIN"/>
    <property type="match status" value="1"/>
</dbReference>
<keyword evidence="5" id="KW-0378">Hydrolase</keyword>
<dbReference type="GO" id="GO:0008474">
    <property type="term" value="F:palmitoyl-(protein) hydrolase activity"/>
    <property type="evidence" value="ECO:0007669"/>
    <property type="project" value="TreeGrafter"/>
</dbReference>
<dbReference type="Pfam" id="PF00561">
    <property type="entry name" value="Abhydrolase_1"/>
    <property type="match status" value="1"/>
</dbReference>
<gene>
    <name evidence="5" type="ORF">LOD99_14434</name>
</gene>
<dbReference type="AlphaFoldDB" id="A0AAV7KG25"/>